<sequence>ATAVELAEVVQEKDESRVLGLLAAGTNINAPVREGLVLHEAIRSGGVGVQTLKVLAVRAPSLLNIEDECLPEGAVLITTDASSLGGGGTLWPARQAWACGWTESQAYNSSNWRELKMVMLALAHWQPLLQGKWVVVRSDNNTTVAVINKGYSSAAALNELADELHRFTQTNGVTLCAVYLLGVLNETADELSQVLRQGWAERRLSSSCTQTIRQALRQHAPTSSCE</sequence>
<dbReference type="InterPro" id="IPR052055">
    <property type="entry name" value="Hepadnavirus_pol/RT"/>
</dbReference>
<dbReference type="PANTHER" id="PTHR33050">
    <property type="entry name" value="REVERSE TRANSCRIPTASE DOMAIN-CONTAINING PROTEIN"/>
    <property type="match status" value="1"/>
</dbReference>
<organism evidence="1">
    <name type="scientific">Chromera velia CCMP2878</name>
    <dbReference type="NCBI Taxonomy" id="1169474"/>
    <lineage>
        <taxon>Eukaryota</taxon>
        <taxon>Sar</taxon>
        <taxon>Alveolata</taxon>
        <taxon>Colpodellida</taxon>
        <taxon>Chromeraceae</taxon>
        <taxon>Chromera</taxon>
    </lineage>
</organism>
<protein>
    <recommendedName>
        <fullName evidence="2">RNase H type-1 domain-containing protein</fullName>
    </recommendedName>
</protein>
<dbReference type="PANTHER" id="PTHR33050:SF7">
    <property type="entry name" value="RIBONUCLEASE H"/>
    <property type="match status" value="1"/>
</dbReference>
<evidence type="ECO:0008006" key="2">
    <source>
        <dbReference type="Google" id="ProtNLM"/>
    </source>
</evidence>
<feature type="non-terminal residue" evidence="1">
    <location>
        <position position="1"/>
    </location>
</feature>
<dbReference type="CDD" id="cd09275">
    <property type="entry name" value="RNase_HI_RT_DIRS1"/>
    <property type="match status" value="1"/>
</dbReference>
<dbReference type="SUPFAM" id="SSF56672">
    <property type="entry name" value="DNA/RNA polymerases"/>
    <property type="match status" value="1"/>
</dbReference>
<name>A0A0K6S8I1_9ALVE</name>
<dbReference type="AlphaFoldDB" id="A0A0K6S8I1"/>
<reference evidence="1" key="1">
    <citation type="submission" date="2014-11" db="EMBL/GenBank/DDBJ databases">
        <title>Molecular phylogeny of cliff fern family Woodsiaceae with morphological implications.</title>
        <authorList>
            <person name="Shao Y.-Z."/>
            <person name="Wei R."/>
            <person name="Zhang X.-C."/>
        </authorList>
    </citation>
    <scope>NUCLEOTIDE SEQUENCE</scope>
</reference>
<evidence type="ECO:0000313" key="1">
    <source>
        <dbReference type="EMBL" id="CUC09905.1"/>
    </source>
</evidence>
<dbReference type="InterPro" id="IPR043502">
    <property type="entry name" value="DNA/RNA_pol_sf"/>
</dbReference>
<accession>A0A0K6S8I1</accession>
<dbReference type="EMBL" id="CDMZ01002009">
    <property type="protein sequence ID" value="CUC09905.1"/>
    <property type="molecule type" value="Genomic_DNA"/>
</dbReference>
<proteinExistence type="predicted"/>
<gene>
    <name evidence="1" type="ORF">Cvel_25198.t2.CR2</name>
</gene>
<dbReference type="VEuPathDB" id="CryptoDB:Cvel_25198"/>